<reference evidence="3" key="1">
    <citation type="journal article" date="2019" name="Int. J. Syst. Evol. Microbiol.">
        <title>The Global Catalogue of Microorganisms (GCM) 10K type strain sequencing project: providing services to taxonomists for standard genome sequencing and annotation.</title>
        <authorList>
            <consortium name="The Broad Institute Genomics Platform"/>
            <consortium name="The Broad Institute Genome Sequencing Center for Infectious Disease"/>
            <person name="Wu L."/>
            <person name="Ma J."/>
        </authorList>
    </citation>
    <scope>NUCLEOTIDE SEQUENCE [LARGE SCALE GENOMIC DNA]</scope>
    <source>
        <strain evidence="3">JCM 16950</strain>
    </source>
</reference>
<dbReference type="Proteomes" id="UP001500540">
    <property type="component" value="Unassembled WGS sequence"/>
</dbReference>
<proteinExistence type="predicted"/>
<protein>
    <submittedName>
        <fullName evidence="2">Uncharacterized protein</fullName>
    </submittedName>
</protein>
<name>A0ABP7GIH9_9MICO</name>
<keyword evidence="3" id="KW-1185">Reference proteome</keyword>
<organism evidence="2 3">
    <name type="scientific">Microbacterium kribbense</name>
    <dbReference type="NCBI Taxonomy" id="433645"/>
    <lineage>
        <taxon>Bacteria</taxon>
        <taxon>Bacillati</taxon>
        <taxon>Actinomycetota</taxon>
        <taxon>Actinomycetes</taxon>
        <taxon>Micrococcales</taxon>
        <taxon>Microbacteriaceae</taxon>
        <taxon>Microbacterium</taxon>
    </lineage>
</organism>
<feature type="region of interest" description="Disordered" evidence="1">
    <location>
        <begin position="38"/>
        <end position="79"/>
    </location>
</feature>
<dbReference type="EMBL" id="BAABAF010000006">
    <property type="protein sequence ID" value="GAA3765450.1"/>
    <property type="molecule type" value="Genomic_DNA"/>
</dbReference>
<evidence type="ECO:0000313" key="2">
    <source>
        <dbReference type="EMBL" id="GAA3765450.1"/>
    </source>
</evidence>
<comment type="caution">
    <text evidence="2">The sequence shown here is derived from an EMBL/GenBank/DDBJ whole genome shotgun (WGS) entry which is preliminary data.</text>
</comment>
<accession>A0ABP7GIH9</accession>
<gene>
    <name evidence="2" type="ORF">GCM10022240_17100</name>
</gene>
<sequence>MNTPETSSGPIRQAAGIGLRWANPLRWMLCRRGILSSFRNDPVTREDATKKRPLRRAPLADVAGPGDTRSMRTNDGAAR</sequence>
<evidence type="ECO:0000256" key="1">
    <source>
        <dbReference type="SAM" id="MobiDB-lite"/>
    </source>
</evidence>
<evidence type="ECO:0000313" key="3">
    <source>
        <dbReference type="Proteomes" id="UP001500540"/>
    </source>
</evidence>